<dbReference type="RefSeq" id="XP_075076410.1">
    <property type="nucleotide sequence ID" value="XM_075220309.1"/>
</dbReference>
<evidence type="ECO:0000313" key="1">
    <source>
        <dbReference type="Proteomes" id="UP000790787"/>
    </source>
</evidence>
<name>A0AC58RUL8_TOBAC</name>
<keyword evidence="1" id="KW-1185">Reference proteome</keyword>
<organism evidence="1 2">
    <name type="scientific">Nicotiana tabacum</name>
    <name type="common">Common tobacco</name>
    <dbReference type="NCBI Taxonomy" id="4097"/>
    <lineage>
        <taxon>Eukaryota</taxon>
        <taxon>Viridiplantae</taxon>
        <taxon>Streptophyta</taxon>
        <taxon>Embryophyta</taxon>
        <taxon>Tracheophyta</taxon>
        <taxon>Spermatophyta</taxon>
        <taxon>Magnoliopsida</taxon>
        <taxon>eudicotyledons</taxon>
        <taxon>Gunneridae</taxon>
        <taxon>Pentapetalae</taxon>
        <taxon>asterids</taxon>
        <taxon>lamiids</taxon>
        <taxon>Solanales</taxon>
        <taxon>Solanaceae</taxon>
        <taxon>Nicotianoideae</taxon>
        <taxon>Nicotianeae</taxon>
        <taxon>Nicotiana</taxon>
    </lineage>
</organism>
<gene>
    <name evidence="2" type="primary">LOC142163059</name>
</gene>
<sequence length="210" mass="24218">MYICFHALKMRFKEGLRPFIGLDETFLKGKAKDQLLIVVGLDCNNQTYPLAWAIVDKETKRTWNWLLELLQRSLDLKEGEGITFMSDMQKGLIKAVHTEDFKDQLKSIGKMDKEAAEALLKYPPQAWCRAYFDTVCKNQRVDNNFTESIANRCFVNSNGKFGYEVREEGDTHTINMAMKRCTCRGWDLTGIPCPHAIKAIQYKKMDPMST</sequence>
<protein>
    <submittedName>
        <fullName evidence="2">Uncharacterized protein LOC142163059</fullName>
    </submittedName>
</protein>
<reference evidence="2" key="2">
    <citation type="submission" date="2025-08" db="UniProtKB">
        <authorList>
            <consortium name="RefSeq"/>
        </authorList>
    </citation>
    <scope>IDENTIFICATION</scope>
    <source>
        <tissue evidence="2">Leaf</tissue>
    </source>
</reference>
<reference evidence="1" key="1">
    <citation type="journal article" date="2014" name="Nat. Commun.">
        <title>The tobacco genome sequence and its comparison with those of tomato and potato.</title>
        <authorList>
            <person name="Sierro N."/>
            <person name="Battey J.N."/>
            <person name="Ouadi S."/>
            <person name="Bakaher N."/>
            <person name="Bovet L."/>
            <person name="Willig A."/>
            <person name="Goepfert S."/>
            <person name="Peitsch M.C."/>
            <person name="Ivanov N.V."/>
        </authorList>
    </citation>
    <scope>NUCLEOTIDE SEQUENCE [LARGE SCALE GENOMIC DNA]</scope>
</reference>
<proteinExistence type="predicted"/>
<accession>A0AC58RUL8</accession>
<dbReference type="Proteomes" id="UP000790787">
    <property type="component" value="Chromosome 8"/>
</dbReference>
<evidence type="ECO:0000313" key="2">
    <source>
        <dbReference type="RefSeq" id="XP_075076410.1"/>
    </source>
</evidence>